<evidence type="ECO:0000313" key="15">
    <source>
        <dbReference type="Proteomes" id="UP000503336"/>
    </source>
</evidence>
<evidence type="ECO:0000256" key="1">
    <source>
        <dbReference type="ARBA" id="ARBA00001933"/>
    </source>
</evidence>
<dbReference type="GO" id="GO:0009082">
    <property type="term" value="P:branched-chain amino acid biosynthetic process"/>
    <property type="evidence" value="ECO:0007669"/>
    <property type="project" value="UniProtKB-KW"/>
</dbReference>
<sequence length="301" mass="33139">MTDWTEGAAWVGGEIVPLVDAKIHVTDWGLTRSDITYDVAPVREGGFFRLDDYLDRFEASMAALRLDPGVTRAEMKSALHAIVARSGLRESYVSMTCARGRPLVAGSRDPRDCANHFYAWAVPFIHVVKPEVIARGARLWVAKNVRRIPEDSVNPRAKNYHWGDFTAGIFEANDAGYDNVVLLDHAGNVTEGPGFNVFAVKNGRVITSDHGVLHGITRRTVLEMCAEVGLNVETRPLPVDELLEADEVFLSSTGGGVMPVVEVAGRIFGNGAHGPEASRLAALYREWIRRPEWREEVAYAA</sequence>
<evidence type="ECO:0000256" key="4">
    <source>
        <dbReference type="ARBA" id="ARBA00004931"/>
    </source>
</evidence>
<dbReference type="InterPro" id="IPR050571">
    <property type="entry name" value="Class-IV_PLP-Dep_Aminotrnsfr"/>
</dbReference>
<evidence type="ECO:0000256" key="5">
    <source>
        <dbReference type="ARBA" id="ARBA00005072"/>
    </source>
</evidence>
<evidence type="ECO:0000256" key="10">
    <source>
        <dbReference type="ARBA" id="ARBA00023304"/>
    </source>
</evidence>
<dbReference type="Pfam" id="PF01063">
    <property type="entry name" value="Aminotran_4"/>
    <property type="match status" value="1"/>
</dbReference>
<dbReference type="PANTHER" id="PTHR42743:SF11">
    <property type="entry name" value="AMINODEOXYCHORISMATE LYASE"/>
    <property type="match status" value="1"/>
</dbReference>
<keyword evidence="10" id="KW-0100">Branched-chain amino acid biosynthesis</keyword>
<accession>A0A7L5BXE3</accession>
<gene>
    <name evidence="14" type="ORF">G5B40_08625</name>
</gene>
<dbReference type="AlphaFoldDB" id="A0A7L5BXE3"/>
<evidence type="ECO:0000256" key="6">
    <source>
        <dbReference type="ARBA" id="ARBA00009320"/>
    </source>
</evidence>
<protein>
    <recommendedName>
        <fullName evidence="8">Probable branched-chain-amino-acid aminotransferase</fullName>
        <ecNumber evidence="7">2.6.1.42</ecNumber>
    </recommendedName>
</protein>
<evidence type="ECO:0000256" key="12">
    <source>
        <dbReference type="ARBA" id="ARBA00048798"/>
    </source>
</evidence>
<comment type="pathway">
    <text evidence="4">Amino-acid biosynthesis; L-valine biosynthesis; L-valine from pyruvate: step 4/4.</text>
</comment>
<evidence type="ECO:0000256" key="7">
    <source>
        <dbReference type="ARBA" id="ARBA00013053"/>
    </source>
</evidence>
<keyword evidence="14" id="KW-0032">Aminotransferase</keyword>
<keyword evidence="14" id="KW-0808">Transferase</keyword>
<comment type="catalytic activity">
    <reaction evidence="13">
        <text>L-leucine + 2-oxoglutarate = 4-methyl-2-oxopentanoate + L-glutamate</text>
        <dbReference type="Rhea" id="RHEA:18321"/>
        <dbReference type="ChEBI" id="CHEBI:16810"/>
        <dbReference type="ChEBI" id="CHEBI:17865"/>
        <dbReference type="ChEBI" id="CHEBI:29985"/>
        <dbReference type="ChEBI" id="CHEBI:57427"/>
        <dbReference type="EC" id="2.6.1.42"/>
    </reaction>
</comment>
<comment type="pathway">
    <text evidence="3">Amino-acid biosynthesis; L-isoleucine biosynthesis; L-isoleucine from 2-oxobutanoate: step 4/4.</text>
</comment>
<dbReference type="GO" id="GO:0008652">
    <property type="term" value="P:amino acid biosynthetic process"/>
    <property type="evidence" value="ECO:0007669"/>
    <property type="project" value="UniProtKB-ARBA"/>
</dbReference>
<comment type="cofactor">
    <cofactor evidence="1">
        <name>pyridoxal 5'-phosphate</name>
        <dbReference type="ChEBI" id="CHEBI:597326"/>
    </cofactor>
</comment>
<dbReference type="RefSeq" id="WP_165097542.1">
    <property type="nucleotide sequence ID" value="NZ_CP049056.1"/>
</dbReference>
<evidence type="ECO:0000256" key="13">
    <source>
        <dbReference type="ARBA" id="ARBA00049229"/>
    </source>
</evidence>
<evidence type="ECO:0000313" key="14">
    <source>
        <dbReference type="EMBL" id="QIE55518.1"/>
    </source>
</evidence>
<dbReference type="GO" id="GO:0004084">
    <property type="term" value="F:branched-chain-amino-acid transaminase activity"/>
    <property type="evidence" value="ECO:0007669"/>
    <property type="project" value="UniProtKB-EC"/>
</dbReference>
<evidence type="ECO:0000256" key="2">
    <source>
        <dbReference type="ARBA" id="ARBA00003109"/>
    </source>
</evidence>
<dbReference type="Proteomes" id="UP000503336">
    <property type="component" value="Chromosome"/>
</dbReference>
<dbReference type="FunFam" id="3.20.10.10:FF:000002">
    <property type="entry name" value="D-alanine aminotransferase"/>
    <property type="match status" value="1"/>
</dbReference>
<dbReference type="PANTHER" id="PTHR42743">
    <property type="entry name" value="AMINO-ACID AMINOTRANSFERASE"/>
    <property type="match status" value="1"/>
</dbReference>
<evidence type="ECO:0000256" key="3">
    <source>
        <dbReference type="ARBA" id="ARBA00004824"/>
    </source>
</evidence>
<comment type="pathway">
    <text evidence="5">Amino-acid biosynthesis; L-leucine biosynthesis; L-leucine from 3-methyl-2-oxobutanoate: step 4/4.</text>
</comment>
<comment type="function">
    <text evidence="2">Acts on leucine, isoleucine and valine.</text>
</comment>
<dbReference type="InterPro" id="IPR043132">
    <property type="entry name" value="BCAT-like_C"/>
</dbReference>
<comment type="similarity">
    <text evidence="6">Belongs to the class-IV pyridoxal-phosphate-dependent aminotransferase family.</text>
</comment>
<keyword evidence="15" id="KW-1185">Reference proteome</keyword>
<reference evidence="14 15" key="1">
    <citation type="submission" date="2020-02" db="EMBL/GenBank/DDBJ databases">
        <title>complete genome sequence of Rhodobacteraceae bacterium.</title>
        <authorList>
            <person name="Park J."/>
            <person name="Kim Y.-S."/>
            <person name="Kim K.-H."/>
        </authorList>
    </citation>
    <scope>NUCLEOTIDE SEQUENCE [LARGE SCALE GENOMIC DNA]</scope>
    <source>
        <strain evidence="14 15">RR4-56</strain>
    </source>
</reference>
<name>A0A7L5BXE3_9RHOB</name>
<comment type="catalytic activity">
    <reaction evidence="11">
        <text>L-valine + 2-oxoglutarate = 3-methyl-2-oxobutanoate + L-glutamate</text>
        <dbReference type="Rhea" id="RHEA:24813"/>
        <dbReference type="ChEBI" id="CHEBI:11851"/>
        <dbReference type="ChEBI" id="CHEBI:16810"/>
        <dbReference type="ChEBI" id="CHEBI:29985"/>
        <dbReference type="ChEBI" id="CHEBI:57762"/>
        <dbReference type="EC" id="2.6.1.42"/>
    </reaction>
</comment>
<dbReference type="EC" id="2.6.1.42" evidence="7"/>
<dbReference type="SUPFAM" id="SSF56752">
    <property type="entry name" value="D-aminoacid aminotransferase-like PLP-dependent enzymes"/>
    <property type="match status" value="1"/>
</dbReference>
<comment type="catalytic activity">
    <reaction evidence="12">
        <text>L-isoleucine + 2-oxoglutarate = (S)-3-methyl-2-oxopentanoate + L-glutamate</text>
        <dbReference type="Rhea" id="RHEA:24801"/>
        <dbReference type="ChEBI" id="CHEBI:16810"/>
        <dbReference type="ChEBI" id="CHEBI:29985"/>
        <dbReference type="ChEBI" id="CHEBI:35146"/>
        <dbReference type="ChEBI" id="CHEBI:58045"/>
        <dbReference type="EC" id="2.6.1.42"/>
    </reaction>
</comment>
<dbReference type="InterPro" id="IPR043131">
    <property type="entry name" value="BCAT-like_N"/>
</dbReference>
<dbReference type="InterPro" id="IPR001544">
    <property type="entry name" value="Aminotrans_IV"/>
</dbReference>
<evidence type="ECO:0000256" key="8">
    <source>
        <dbReference type="ARBA" id="ARBA00014472"/>
    </source>
</evidence>
<dbReference type="InterPro" id="IPR036038">
    <property type="entry name" value="Aminotransferase-like"/>
</dbReference>
<dbReference type="EMBL" id="CP049056">
    <property type="protein sequence ID" value="QIE55518.1"/>
    <property type="molecule type" value="Genomic_DNA"/>
</dbReference>
<dbReference type="Gene3D" id="3.30.470.10">
    <property type="match status" value="1"/>
</dbReference>
<organism evidence="14 15">
    <name type="scientific">Pikeienuella piscinae</name>
    <dbReference type="NCBI Taxonomy" id="2748098"/>
    <lineage>
        <taxon>Bacteria</taxon>
        <taxon>Pseudomonadati</taxon>
        <taxon>Pseudomonadota</taxon>
        <taxon>Alphaproteobacteria</taxon>
        <taxon>Rhodobacterales</taxon>
        <taxon>Paracoccaceae</taxon>
        <taxon>Pikeienuella</taxon>
    </lineage>
</organism>
<keyword evidence="10" id="KW-0028">Amino-acid biosynthesis</keyword>
<evidence type="ECO:0000256" key="9">
    <source>
        <dbReference type="ARBA" id="ARBA00022898"/>
    </source>
</evidence>
<evidence type="ECO:0000256" key="11">
    <source>
        <dbReference type="ARBA" id="ARBA00048212"/>
    </source>
</evidence>
<dbReference type="Gene3D" id="3.20.10.10">
    <property type="entry name" value="D-amino Acid Aminotransferase, subunit A, domain 2"/>
    <property type="match status" value="1"/>
</dbReference>
<proteinExistence type="inferred from homology"/>
<dbReference type="KEGG" id="hdh:G5B40_08625"/>
<keyword evidence="9" id="KW-0663">Pyridoxal phosphate</keyword>